<reference evidence="12" key="1">
    <citation type="submission" date="2020-05" db="EMBL/GenBank/DDBJ databases">
        <authorList>
            <person name="Chiriac C."/>
            <person name="Salcher M."/>
            <person name="Ghai R."/>
            <person name="Kavagutti S V."/>
        </authorList>
    </citation>
    <scope>NUCLEOTIDE SEQUENCE</scope>
</reference>
<feature type="transmembrane region" description="Helical" evidence="8">
    <location>
        <begin position="123"/>
        <end position="145"/>
    </location>
</feature>
<feature type="transmembrane region" description="Helical" evidence="8">
    <location>
        <begin position="157"/>
        <end position="176"/>
    </location>
</feature>
<keyword evidence="6 8" id="KW-0472">Membrane</keyword>
<evidence type="ECO:0000259" key="9">
    <source>
        <dbReference type="PROSITE" id="PS50928"/>
    </source>
</evidence>
<evidence type="ECO:0000313" key="10">
    <source>
        <dbReference type="EMBL" id="CAB4645253.1"/>
    </source>
</evidence>
<protein>
    <submittedName>
        <fullName evidence="12">Unannotated protein</fullName>
    </submittedName>
</protein>
<keyword evidence="5 8" id="KW-1133">Transmembrane helix</keyword>
<keyword evidence="4 8" id="KW-0812">Transmembrane</keyword>
<organism evidence="12">
    <name type="scientific">freshwater metagenome</name>
    <dbReference type="NCBI Taxonomy" id="449393"/>
    <lineage>
        <taxon>unclassified sequences</taxon>
        <taxon>metagenomes</taxon>
        <taxon>ecological metagenomes</taxon>
    </lineage>
</organism>
<feature type="transmembrane region" description="Helical" evidence="8">
    <location>
        <begin position="182"/>
        <end position="199"/>
    </location>
</feature>
<evidence type="ECO:0000256" key="3">
    <source>
        <dbReference type="ARBA" id="ARBA00022475"/>
    </source>
</evidence>
<dbReference type="GO" id="GO:0055085">
    <property type="term" value="P:transmembrane transport"/>
    <property type="evidence" value="ECO:0007669"/>
    <property type="project" value="InterPro"/>
</dbReference>
<dbReference type="EMBL" id="CAFBPF010000017">
    <property type="protein sequence ID" value="CAB5003135.1"/>
    <property type="molecule type" value="Genomic_DNA"/>
</dbReference>
<evidence type="ECO:0000256" key="2">
    <source>
        <dbReference type="ARBA" id="ARBA00022448"/>
    </source>
</evidence>
<keyword evidence="3" id="KW-1003">Cell membrane</keyword>
<gene>
    <name evidence="10" type="ORF">UFOPK2242_00077</name>
    <name evidence="11" type="ORF">UFOPK3317_00168</name>
    <name evidence="12" type="ORF">UFOPK3974_00470</name>
    <name evidence="13" type="ORF">UFOPK4071_00262</name>
</gene>
<dbReference type="GO" id="GO:0005886">
    <property type="term" value="C:plasma membrane"/>
    <property type="evidence" value="ECO:0007669"/>
    <property type="project" value="UniProtKB-SubCell"/>
</dbReference>
<dbReference type="EMBL" id="CAFBLK010000016">
    <property type="protein sequence ID" value="CAB4856540.1"/>
    <property type="molecule type" value="Genomic_DNA"/>
</dbReference>
<dbReference type="CDD" id="cd06261">
    <property type="entry name" value="TM_PBP2"/>
    <property type="match status" value="1"/>
</dbReference>
<dbReference type="SUPFAM" id="SSF161098">
    <property type="entry name" value="MetI-like"/>
    <property type="match status" value="1"/>
</dbReference>
<dbReference type="InterPro" id="IPR000515">
    <property type="entry name" value="MetI-like"/>
</dbReference>
<feature type="domain" description="ABC transmembrane type-1" evidence="9">
    <location>
        <begin position="121"/>
        <end position="307"/>
    </location>
</feature>
<dbReference type="InterPro" id="IPR050366">
    <property type="entry name" value="BP-dependent_transpt_permease"/>
</dbReference>
<sequence length="321" mass="34002">MSTDSREGAQPLEGLGLVGGSPSMPIGAELGIGALDGPKPRSQWQLFRSRFLKHRLAVFSLVLLILLIFACFAANLVAPFPANQQDLAVGAVGPNAHHWLGTDELGRDMLSEILYAGRTSLRIGLTVAFLSTLLGTVVGAISGYFGKWADQGLMRLTDLFLVIPQLVVLAIAIQGFGSTQVVIALSLAALFWMGEARVVRGQVLALREREFVEAARSIGASPMRVVFRHIIPNCLGPILVGATLGVAGAILTESALSYLGFGVQLPATSWGNLLSSARGYVGTPQAYLIYFPGLMILITVLAVNFLGDGLRDALDPYGSNG</sequence>
<evidence type="ECO:0000313" key="13">
    <source>
        <dbReference type="EMBL" id="CAB5003135.1"/>
    </source>
</evidence>
<evidence type="ECO:0000313" key="11">
    <source>
        <dbReference type="EMBL" id="CAB4856540.1"/>
    </source>
</evidence>
<feature type="region of interest" description="Disordered" evidence="7">
    <location>
        <begin position="1"/>
        <end position="20"/>
    </location>
</feature>
<dbReference type="EMBL" id="CAEZWM010000003">
    <property type="protein sequence ID" value="CAB4645253.1"/>
    <property type="molecule type" value="Genomic_DNA"/>
</dbReference>
<dbReference type="Gene3D" id="1.10.3720.10">
    <property type="entry name" value="MetI-like"/>
    <property type="match status" value="1"/>
</dbReference>
<name>A0A6J7MQN7_9ZZZZ</name>
<dbReference type="PANTHER" id="PTHR43386:SF23">
    <property type="entry name" value="ABC TRANSPORTER"/>
    <property type="match status" value="1"/>
</dbReference>
<evidence type="ECO:0000256" key="1">
    <source>
        <dbReference type="ARBA" id="ARBA00004651"/>
    </source>
</evidence>
<feature type="transmembrane region" description="Helical" evidence="8">
    <location>
        <begin position="287"/>
        <end position="307"/>
    </location>
</feature>
<keyword evidence="2" id="KW-0813">Transport</keyword>
<evidence type="ECO:0000313" key="12">
    <source>
        <dbReference type="EMBL" id="CAB4983027.1"/>
    </source>
</evidence>
<evidence type="ECO:0000256" key="6">
    <source>
        <dbReference type="ARBA" id="ARBA00023136"/>
    </source>
</evidence>
<proteinExistence type="predicted"/>
<evidence type="ECO:0000256" key="8">
    <source>
        <dbReference type="SAM" id="Phobius"/>
    </source>
</evidence>
<accession>A0A6J7MQN7</accession>
<evidence type="ECO:0000256" key="5">
    <source>
        <dbReference type="ARBA" id="ARBA00022989"/>
    </source>
</evidence>
<dbReference type="Pfam" id="PF00528">
    <property type="entry name" value="BPD_transp_1"/>
    <property type="match status" value="1"/>
</dbReference>
<dbReference type="PROSITE" id="PS50928">
    <property type="entry name" value="ABC_TM1"/>
    <property type="match status" value="1"/>
</dbReference>
<dbReference type="InterPro" id="IPR035906">
    <property type="entry name" value="MetI-like_sf"/>
</dbReference>
<dbReference type="PANTHER" id="PTHR43386">
    <property type="entry name" value="OLIGOPEPTIDE TRANSPORT SYSTEM PERMEASE PROTEIN APPC"/>
    <property type="match status" value="1"/>
</dbReference>
<evidence type="ECO:0000256" key="4">
    <source>
        <dbReference type="ARBA" id="ARBA00022692"/>
    </source>
</evidence>
<dbReference type="Pfam" id="PF12911">
    <property type="entry name" value="OppC_N"/>
    <property type="match status" value="1"/>
</dbReference>
<comment type="subcellular location">
    <subcellularLocation>
        <location evidence="1">Cell membrane</location>
        <topology evidence="1">Multi-pass membrane protein</topology>
    </subcellularLocation>
</comment>
<evidence type="ECO:0000256" key="7">
    <source>
        <dbReference type="SAM" id="MobiDB-lite"/>
    </source>
</evidence>
<dbReference type="EMBL" id="CAFBOR010000045">
    <property type="protein sequence ID" value="CAB4983027.1"/>
    <property type="molecule type" value="Genomic_DNA"/>
</dbReference>
<dbReference type="AlphaFoldDB" id="A0A6J7MQN7"/>
<feature type="transmembrane region" description="Helical" evidence="8">
    <location>
        <begin position="230"/>
        <end position="250"/>
    </location>
</feature>
<feature type="transmembrane region" description="Helical" evidence="8">
    <location>
        <begin position="56"/>
        <end position="78"/>
    </location>
</feature>
<dbReference type="InterPro" id="IPR025966">
    <property type="entry name" value="OppC_N"/>
</dbReference>